<sequence length="117" mass="13879">MQSRLWEIPDSDSIAWDLADVLLQGYRRDTVRVVDGMLQIDRRHLRELRDQADWLLDYITDEHGDHRYVWCRDVGDYVRVSDEQPVTDLDDARRVIPTIEGIREVAAENVIKFQKRV</sequence>
<gene>
    <name evidence="1" type="ORF">GGR23_001204</name>
</gene>
<comment type="caution">
    <text evidence="1">The sequence shown here is derived from an EMBL/GenBank/DDBJ whole genome shotgun (WGS) entry which is preliminary data.</text>
</comment>
<dbReference type="AlphaFoldDB" id="A0A7W6NK84"/>
<reference evidence="1 2" key="1">
    <citation type="submission" date="2020-08" db="EMBL/GenBank/DDBJ databases">
        <title>Genomic Encyclopedia of Type Strains, Phase IV (KMG-IV): sequencing the most valuable type-strain genomes for metagenomic binning, comparative biology and taxonomic classification.</title>
        <authorList>
            <person name="Goeker M."/>
        </authorList>
    </citation>
    <scope>NUCLEOTIDE SEQUENCE [LARGE SCALE GENOMIC DNA]</scope>
    <source>
        <strain evidence="1 2">DSM 29853</strain>
    </source>
</reference>
<evidence type="ECO:0000313" key="1">
    <source>
        <dbReference type="EMBL" id="MBB4064027.1"/>
    </source>
</evidence>
<keyword evidence="2" id="KW-1185">Reference proteome</keyword>
<evidence type="ECO:0000313" key="2">
    <source>
        <dbReference type="Proteomes" id="UP000528286"/>
    </source>
</evidence>
<proteinExistence type="predicted"/>
<protein>
    <submittedName>
        <fullName evidence="1">Uncharacterized protein</fullName>
    </submittedName>
</protein>
<dbReference type="RefSeq" id="WP_183365269.1">
    <property type="nucleotide sequence ID" value="NZ_JACIEZ010000002.1"/>
</dbReference>
<dbReference type="Proteomes" id="UP000528286">
    <property type="component" value="Unassembled WGS sequence"/>
</dbReference>
<name>A0A7W6NK84_9HYPH</name>
<organism evidence="1 2">
    <name type="scientific">Gellertiella hungarica</name>
    <dbReference type="NCBI Taxonomy" id="1572859"/>
    <lineage>
        <taxon>Bacteria</taxon>
        <taxon>Pseudomonadati</taxon>
        <taxon>Pseudomonadota</taxon>
        <taxon>Alphaproteobacteria</taxon>
        <taxon>Hyphomicrobiales</taxon>
        <taxon>Rhizobiaceae</taxon>
        <taxon>Gellertiella</taxon>
    </lineage>
</organism>
<dbReference type="EMBL" id="JACIEZ010000002">
    <property type="protein sequence ID" value="MBB4064027.1"/>
    <property type="molecule type" value="Genomic_DNA"/>
</dbReference>
<accession>A0A7W6NK84</accession>